<evidence type="ECO:0000313" key="2">
    <source>
        <dbReference type="EMBL" id="KAF7639113.1"/>
    </source>
</evidence>
<keyword evidence="1" id="KW-0812">Transmembrane</keyword>
<dbReference type="OrthoDB" id="5970528at2759"/>
<accession>A0A8T0A1Z5</accession>
<evidence type="ECO:0000313" key="3">
    <source>
        <dbReference type="Proteomes" id="UP000605970"/>
    </source>
</evidence>
<comment type="caution">
    <text evidence="2">The sequence shown here is derived from an EMBL/GenBank/DDBJ whole genome shotgun (WGS) entry which is preliminary data.</text>
</comment>
<dbReference type="AlphaFoldDB" id="A0A8T0A1Z5"/>
<gene>
    <name evidence="2" type="ORF">Mgra_00001347</name>
</gene>
<feature type="transmembrane region" description="Helical" evidence="1">
    <location>
        <begin position="6"/>
        <end position="25"/>
    </location>
</feature>
<reference evidence="2" key="1">
    <citation type="journal article" date="2020" name="Ecol. Evol.">
        <title>Genome structure and content of the rice root-knot nematode (Meloidogyne graminicola).</title>
        <authorList>
            <person name="Phan N.T."/>
            <person name="Danchin E.G.J."/>
            <person name="Klopp C."/>
            <person name="Perfus-Barbeoch L."/>
            <person name="Kozlowski D.K."/>
            <person name="Koutsovoulos G.D."/>
            <person name="Lopez-Roques C."/>
            <person name="Bouchez O."/>
            <person name="Zahm M."/>
            <person name="Besnard G."/>
            <person name="Bellafiore S."/>
        </authorList>
    </citation>
    <scope>NUCLEOTIDE SEQUENCE</scope>
    <source>
        <strain evidence="2">VN-18</strain>
    </source>
</reference>
<dbReference type="EMBL" id="JABEBT010000007">
    <property type="protein sequence ID" value="KAF7639113.1"/>
    <property type="molecule type" value="Genomic_DNA"/>
</dbReference>
<evidence type="ECO:0000256" key="1">
    <source>
        <dbReference type="SAM" id="Phobius"/>
    </source>
</evidence>
<organism evidence="2 3">
    <name type="scientific">Meloidogyne graminicola</name>
    <dbReference type="NCBI Taxonomy" id="189291"/>
    <lineage>
        <taxon>Eukaryota</taxon>
        <taxon>Metazoa</taxon>
        <taxon>Ecdysozoa</taxon>
        <taxon>Nematoda</taxon>
        <taxon>Chromadorea</taxon>
        <taxon>Rhabditida</taxon>
        <taxon>Tylenchina</taxon>
        <taxon>Tylenchomorpha</taxon>
        <taxon>Tylenchoidea</taxon>
        <taxon>Meloidogynidae</taxon>
        <taxon>Meloidogyninae</taxon>
        <taxon>Meloidogyne</taxon>
    </lineage>
</organism>
<keyword evidence="3" id="KW-1185">Reference proteome</keyword>
<protein>
    <submittedName>
        <fullName evidence="2">SUEL-type lectin domain-containing protein</fullName>
    </submittedName>
</protein>
<dbReference type="InterPro" id="IPR043159">
    <property type="entry name" value="Lectin_gal-bd_sf"/>
</dbReference>
<proteinExistence type="predicted"/>
<dbReference type="Gene3D" id="2.60.120.740">
    <property type="match status" value="1"/>
</dbReference>
<dbReference type="Proteomes" id="UP000605970">
    <property type="component" value="Unassembled WGS sequence"/>
</dbReference>
<name>A0A8T0A1Z5_9BILA</name>
<keyword evidence="1" id="KW-0472">Membrane</keyword>
<keyword evidence="1" id="KW-1133">Transmembrane helix</keyword>
<sequence length="123" mass="14370">MYSYLFNFSFFFFVFKFILLIILFVSCQQQQQIVQEPNIRSELVEALLTDSLRLRLVQACQGDRVNLQCPKNTYISPNNAFFGRLVPSSELCPFNKNNENFLGKEDTSCDFVETHYTRVNLCT</sequence>